<gene>
    <name evidence="3" type="ORF">CQW23_13200</name>
</gene>
<sequence>MDKDTNSVELMRMMEQVSSVVLCEEIVNLLDFIDMLKNEEDHIVLDTNQIEKLRLELTFLSACLQLCYYISDGSNADMSYRQSESSATMTEDQLVELLDAVLVNLHYLPKVRAELFLPSMTQYELLLNVFGNLRDSHRLKVNGFVEHKEIEYALPQLQLMAERVGNFCFVLLSYQLDKTDETDEDGADEEDEDGLDDMLLKSSTFEVSQVKSMLVHLLLKITPVSLEVMHICSTILETSKSSEVGHFIQQLLEASPDILREHLIHLQQHMVNAIPRSTSASNIHVMIEFLLIILTDMPKDFIHYEKLFVLLAGVGSLIREVSILIRNLEENSTDEENMNKISCAGQDLLENIELLKEDLRHVFLKAPADSSQRCFPMSDGPLFMTLLLRNLNDLVNSNAYSQELHRDLWIRVLDVSYEAEHAINSILARDRVDQERNEKKLLQKVFNEVIGLKERVREDDIDYDVADKLRRQLFGKRYLIVLDDLWDTATWDELTRPLYAIPSEFQKGSRVSLTSQKKEVALHGKCHSDPLDLRLLRPEESWELFEKRCSEKNVALMN</sequence>
<name>A0A2G2WUV6_CAPBA</name>
<dbReference type="GO" id="GO:0043531">
    <property type="term" value="F:ADP binding"/>
    <property type="evidence" value="ECO:0007669"/>
    <property type="project" value="InterPro"/>
</dbReference>
<dbReference type="AlphaFoldDB" id="A0A2G2WUV6"/>
<evidence type="ECO:0000313" key="3">
    <source>
        <dbReference type="EMBL" id="PHT48992.1"/>
    </source>
</evidence>
<protein>
    <recommendedName>
        <fullName evidence="2">NB-ARC domain-containing protein</fullName>
    </recommendedName>
</protein>
<dbReference type="Gene3D" id="3.40.50.300">
    <property type="entry name" value="P-loop containing nucleotide triphosphate hydrolases"/>
    <property type="match status" value="1"/>
</dbReference>
<accession>A0A2G2WUV6</accession>
<dbReference type="Proteomes" id="UP000224567">
    <property type="component" value="Unassembled WGS sequence"/>
</dbReference>
<reference evidence="4" key="2">
    <citation type="journal article" date="2017" name="J. Anim. Genet.">
        <title>Multiple reference genome sequences of hot pepper reveal the massive evolution of plant disease resistance genes by retroduplication.</title>
        <authorList>
            <person name="Kim S."/>
            <person name="Park J."/>
            <person name="Yeom S.-I."/>
            <person name="Kim Y.-M."/>
            <person name="Seo E."/>
            <person name="Kim K.-T."/>
            <person name="Kim M.-S."/>
            <person name="Lee J.M."/>
            <person name="Cheong K."/>
            <person name="Shin H.-S."/>
            <person name="Kim S.-B."/>
            <person name="Han K."/>
            <person name="Lee J."/>
            <person name="Park M."/>
            <person name="Lee H.-A."/>
            <person name="Lee H.-Y."/>
            <person name="Lee Y."/>
            <person name="Oh S."/>
            <person name="Lee J.H."/>
            <person name="Choi E."/>
            <person name="Choi E."/>
            <person name="Lee S.E."/>
            <person name="Jeon J."/>
            <person name="Kim H."/>
            <person name="Choi G."/>
            <person name="Song H."/>
            <person name="Lee J."/>
            <person name="Lee S.-C."/>
            <person name="Kwon J.-K."/>
            <person name="Lee H.-Y."/>
            <person name="Koo N."/>
            <person name="Hong Y."/>
            <person name="Kim R.W."/>
            <person name="Kang W.-H."/>
            <person name="Huh J.H."/>
            <person name="Kang B.-C."/>
            <person name="Yang T.-J."/>
            <person name="Lee Y.-H."/>
            <person name="Bennetzen J.L."/>
            <person name="Choi D."/>
        </authorList>
    </citation>
    <scope>NUCLEOTIDE SEQUENCE [LARGE SCALE GENOMIC DNA]</scope>
    <source>
        <strain evidence="4">cv. PBC81</strain>
    </source>
</reference>
<comment type="caution">
    <text evidence="3">The sequence shown here is derived from an EMBL/GenBank/DDBJ whole genome shotgun (WGS) entry which is preliminary data.</text>
</comment>
<dbReference type="PANTHER" id="PTHR36766">
    <property type="entry name" value="PLANT BROAD-SPECTRUM MILDEW RESISTANCE PROTEIN RPW8"/>
    <property type="match status" value="1"/>
</dbReference>
<dbReference type="SUPFAM" id="SSF52540">
    <property type="entry name" value="P-loop containing nucleoside triphosphate hydrolases"/>
    <property type="match status" value="1"/>
</dbReference>
<keyword evidence="4" id="KW-1185">Reference proteome</keyword>
<evidence type="ECO:0000313" key="4">
    <source>
        <dbReference type="Proteomes" id="UP000224567"/>
    </source>
</evidence>
<evidence type="ECO:0000256" key="1">
    <source>
        <dbReference type="ARBA" id="ARBA00022821"/>
    </source>
</evidence>
<dbReference type="Pfam" id="PF00931">
    <property type="entry name" value="NB-ARC"/>
    <property type="match status" value="1"/>
</dbReference>
<feature type="domain" description="NB-ARC" evidence="2">
    <location>
        <begin position="432"/>
        <end position="553"/>
    </location>
</feature>
<dbReference type="EMBL" id="MLFT02000005">
    <property type="protein sequence ID" value="PHT48992.1"/>
    <property type="molecule type" value="Genomic_DNA"/>
</dbReference>
<reference evidence="3 4" key="1">
    <citation type="journal article" date="2017" name="Genome Biol.">
        <title>New reference genome sequences of hot pepper reveal the massive evolution of plant disease-resistance genes by retroduplication.</title>
        <authorList>
            <person name="Kim S."/>
            <person name="Park J."/>
            <person name="Yeom S.I."/>
            <person name="Kim Y.M."/>
            <person name="Seo E."/>
            <person name="Kim K.T."/>
            <person name="Kim M.S."/>
            <person name="Lee J.M."/>
            <person name="Cheong K."/>
            <person name="Shin H.S."/>
            <person name="Kim S.B."/>
            <person name="Han K."/>
            <person name="Lee J."/>
            <person name="Park M."/>
            <person name="Lee H.A."/>
            <person name="Lee H.Y."/>
            <person name="Lee Y."/>
            <person name="Oh S."/>
            <person name="Lee J.H."/>
            <person name="Choi E."/>
            <person name="Choi E."/>
            <person name="Lee S.E."/>
            <person name="Jeon J."/>
            <person name="Kim H."/>
            <person name="Choi G."/>
            <person name="Song H."/>
            <person name="Lee J."/>
            <person name="Lee S.C."/>
            <person name="Kwon J.K."/>
            <person name="Lee H.Y."/>
            <person name="Koo N."/>
            <person name="Hong Y."/>
            <person name="Kim R.W."/>
            <person name="Kang W.H."/>
            <person name="Huh J.H."/>
            <person name="Kang B.C."/>
            <person name="Yang T.J."/>
            <person name="Lee Y.H."/>
            <person name="Bennetzen J.L."/>
            <person name="Choi D."/>
        </authorList>
    </citation>
    <scope>NUCLEOTIDE SEQUENCE [LARGE SCALE GENOMIC DNA]</scope>
    <source>
        <strain evidence="4">cv. PBC81</strain>
    </source>
</reference>
<dbReference type="InterPro" id="IPR002182">
    <property type="entry name" value="NB-ARC"/>
</dbReference>
<organism evidence="3 4">
    <name type="scientific">Capsicum baccatum</name>
    <name type="common">Peruvian pepper</name>
    <dbReference type="NCBI Taxonomy" id="33114"/>
    <lineage>
        <taxon>Eukaryota</taxon>
        <taxon>Viridiplantae</taxon>
        <taxon>Streptophyta</taxon>
        <taxon>Embryophyta</taxon>
        <taxon>Tracheophyta</taxon>
        <taxon>Spermatophyta</taxon>
        <taxon>Magnoliopsida</taxon>
        <taxon>eudicotyledons</taxon>
        <taxon>Gunneridae</taxon>
        <taxon>Pentapetalae</taxon>
        <taxon>asterids</taxon>
        <taxon>lamiids</taxon>
        <taxon>Solanales</taxon>
        <taxon>Solanaceae</taxon>
        <taxon>Solanoideae</taxon>
        <taxon>Capsiceae</taxon>
        <taxon>Capsicum</taxon>
    </lineage>
</organism>
<dbReference type="GO" id="GO:0006952">
    <property type="term" value="P:defense response"/>
    <property type="evidence" value="ECO:0007669"/>
    <property type="project" value="UniProtKB-KW"/>
</dbReference>
<evidence type="ECO:0000259" key="2">
    <source>
        <dbReference type="Pfam" id="PF00931"/>
    </source>
</evidence>
<keyword evidence="1" id="KW-0611">Plant defense</keyword>
<dbReference type="PANTHER" id="PTHR36766:SF44">
    <property type="entry name" value="NBS-CODING RESISTANCE GENE ANALOG"/>
    <property type="match status" value="1"/>
</dbReference>
<proteinExistence type="predicted"/>
<dbReference type="InterPro" id="IPR027417">
    <property type="entry name" value="P-loop_NTPase"/>
</dbReference>